<gene>
    <name evidence="3" type="ORF">EI982_04665</name>
</gene>
<keyword evidence="1" id="KW-1133">Transmembrane helix</keyword>
<feature type="transmembrane region" description="Helical" evidence="1">
    <location>
        <begin position="37"/>
        <end position="63"/>
    </location>
</feature>
<feature type="transmembrane region" description="Helical" evidence="1">
    <location>
        <begin position="12"/>
        <end position="30"/>
    </location>
</feature>
<dbReference type="InterPro" id="IPR021309">
    <property type="entry name" value="YgaP-like_TM"/>
</dbReference>
<evidence type="ECO:0000313" key="3">
    <source>
        <dbReference type="EMBL" id="QGX94123.1"/>
    </source>
</evidence>
<proteinExistence type="predicted"/>
<keyword evidence="1" id="KW-0812">Transmembrane</keyword>
<dbReference type="Pfam" id="PF11127">
    <property type="entry name" value="YgaP-like_TM"/>
    <property type="match status" value="1"/>
</dbReference>
<feature type="domain" description="Inner membrane protein YgaP-like transmembrane" evidence="2">
    <location>
        <begin position="4"/>
        <end position="68"/>
    </location>
</feature>
<accession>A0A6B9FEZ8</accession>
<organism evidence="3 4">
    <name type="scientific">Haloplanus rallus</name>
    <dbReference type="NCBI Taxonomy" id="1816183"/>
    <lineage>
        <taxon>Archaea</taxon>
        <taxon>Methanobacteriati</taxon>
        <taxon>Methanobacteriota</taxon>
        <taxon>Stenosarchaea group</taxon>
        <taxon>Halobacteria</taxon>
        <taxon>Halobacteriales</taxon>
        <taxon>Haloferacaceae</taxon>
        <taxon>Haloplanus</taxon>
    </lineage>
</organism>
<evidence type="ECO:0000313" key="4">
    <source>
        <dbReference type="Proteomes" id="UP000428325"/>
    </source>
</evidence>
<dbReference type="KEGG" id="hra:EI982_04665"/>
<evidence type="ECO:0000259" key="2">
    <source>
        <dbReference type="Pfam" id="PF11127"/>
    </source>
</evidence>
<evidence type="ECO:0000256" key="1">
    <source>
        <dbReference type="SAM" id="Phobius"/>
    </source>
</evidence>
<dbReference type="GeneID" id="99245312"/>
<keyword evidence="1" id="KW-0472">Membrane</keyword>
<dbReference type="RefSeq" id="WP_157688360.1">
    <property type="nucleotide sequence ID" value="NZ_CP034345.1"/>
</dbReference>
<sequence>MRIEKNVGGRDRLVRTALAAVLTVVAIAALERGKRTTGLLAAAGALGFAVNAVTCFCGLNAALGVDTTDE</sequence>
<protein>
    <submittedName>
        <fullName evidence="3">DUF2892 domain-containing protein</fullName>
    </submittedName>
</protein>
<dbReference type="Proteomes" id="UP000428325">
    <property type="component" value="Chromosome"/>
</dbReference>
<keyword evidence="4" id="KW-1185">Reference proteome</keyword>
<reference evidence="3 4" key="1">
    <citation type="submission" date="2018-12" db="EMBL/GenBank/DDBJ databases">
        <title>Complete genome sequence of Haloplanus rallus MBLA0036.</title>
        <authorList>
            <person name="Nam Y.-d."/>
            <person name="Kang J."/>
            <person name="Chung W.-H."/>
            <person name="Park Y.S."/>
        </authorList>
    </citation>
    <scope>NUCLEOTIDE SEQUENCE [LARGE SCALE GENOMIC DNA]</scope>
    <source>
        <strain evidence="3 4">MBLA0036</strain>
    </source>
</reference>
<name>A0A6B9FEZ8_9EURY</name>
<dbReference type="EMBL" id="CP034345">
    <property type="protein sequence ID" value="QGX94123.1"/>
    <property type="molecule type" value="Genomic_DNA"/>
</dbReference>
<dbReference type="AlphaFoldDB" id="A0A6B9FEZ8"/>